<dbReference type="EMBL" id="QGDO01000002">
    <property type="protein sequence ID" value="PWJ43126.1"/>
    <property type="molecule type" value="Genomic_DNA"/>
</dbReference>
<sequence>METLALLGLGVIIGVLLRNKGRLADLTEKATTVMIWILLFFLGVSVGTNEEVLNNLTDLGGQALLLTLGGIGGSIFCSYFIYKLFYLKK</sequence>
<dbReference type="InterPro" id="IPR005642">
    <property type="entry name" value="LysO"/>
</dbReference>
<organism evidence="2 3">
    <name type="scientific">Sediminitomix flava</name>
    <dbReference type="NCBI Taxonomy" id="379075"/>
    <lineage>
        <taxon>Bacteria</taxon>
        <taxon>Pseudomonadati</taxon>
        <taxon>Bacteroidota</taxon>
        <taxon>Cytophagia</taxon>
        <taxon>Cytophagales</taxon>
        <taxon>Flammeovirgaceae</taxon>
        <taxon>Sediminitomix</taxon>
    </lineage>
</organism>
<comment type="caution">
    <text evidence="2">The sequence shown here is derived from an EMBL/GenBank/DDBJ whole genome shotgun (WGS) entry which is preliminary data.</text>
</comment>
<protein>
    <submittedName>
        <fullName evidence="2">Lysine exporter LysO-like protein</fullName>
    </submittedName>
</protein>
<gene>
    <name evidence="2" type="ORF">BC781_102675</name>
</gene>
<feature type="transmembrane region" description="Helical" evidence="1">
    <location>
        <begin position="33"/>
        <end position="52"/>
    </location>
</feature>
<accession>A0A315ZC23</accession>
<dbReference type="Proteomes" id="UP000245535">
    <property type="component" value="Unassembled WGS sequence"/>
</dbReference>
<evidence type="ECO:0000256" key="1">
    <source>
        <dbReference type="SAM" id="Phobius"/>
    </source>
</evidence>
<keyword evidence="1" id="KW-0812">Transmembrane</keyword>
<evidence type="ECO:0000313" key="2">
    <source>
        <dbReference type="EMBL" id="PWJ43126.1"/>
    </source>
</evidence>
<dbReference type="AlphaFoldDB" id="A0A315ZC23"/>
<dbReference type="Pfam" id="PF03956">
    <property type="entry name" value="Lys_export"/>
    <property type="match status" value="1"/>
</dbReference>
<keyword evidence="1" id="KW-0472">Membrane</keyword>
<reference evidence="2 3" key="1">
    <citation type="submission" date="2018-03" db="EMBL/GenBank/DDBJ databases">
        <title>Genomic Encyclopedia of Archaeal and Bacterial Type Strains, Phase II (KMG-II): from individual species to whole genera.</title>
        <authorList>
            <person name="Goeker M."/>
        </authorList>
    </citation>
    <scope>NUCLEOTIDE SEQUENCE [LARGE SCALE GENOMIC DNA]</scope>
    <source>
        <strain evidence="2 3">DSM 28229</strain>
    </source>
</reference>
<dbReference type="RefSeq" id="WP_109617415.1">
    <property type="nucleotide sequence ID" value="NZ_QGDO01000002.1"/>
</dbReference>
<proteinExistence type="predicted"/>
<dbReference type="GO" id="GO:0015661">
    <property type="term" value="F:L-lysine efflux transmembrane transporter activity"/>
    <property type="evidence" value="ECO:0007669"/>
    <property type="project" value="InterPro"/>
</dbReference>
<keyword evidence="3" id="KW-1185">Reference proteome</keyword>
<name>A0A315ZC23_SEDFL</name>
<feature type="transmembrane region" description="Helical" evidence="1">
    <location>
        <begin position="64"/>
        <end position="82"/>
    </location>
</feature>
<dbReference type="OrthoDB" id="711065at2"/>
<evidence type="ECO:0000313" key="3">
    <source>
        <dbReference type="Proteomes" id="UP000245535"/>
    </source>
</evidence>
<keyword evidence="1" id="KW-1133">Transmembrane helix</keyword>